<dbReference type="Proteomes" id="UP000031516">
    <property type="component" value="Unassembled WGS sequence"/>
</dbReference>
<dbReference type="EMBL" id="CCBQ010000004">
    <property type="protein sequence ID" value="CDO92019.1"/>
    <property type="molecule type" value="Genomic_DNA"/>
</dbReference>
<name>A0A0A8L1D2_9SACH</name>
<feature type="coiled-coil region" evidence="1">
    <location>
        <begin position="38"/>
        <end position="65"/>
    </location>
</feature>
<dbReference type="OrthoDB" id="4227028at2759"/>
<evidence type="ECO:0000256" key="3">
    <source>
        <dbReference type="SAM" id="Phobius"/>
    </source>
</evidence>
<keyword evidence="3" id="KW-1133">Transmembrane helix</keyword>
<feature type="compositionally biased region" description="Acidic residues" evidence="2">
    <location>
        <begin position="118"/>
        <end position="130"/>
    </location>
</feature>
<comment type="caution">
    <text evidence="4">The sequence shown here is derived from an EMBL/GenBank/DDBJ whole genome shotgun (WGS) entry which is preliminary data.</text>
</comment>
<feature type="transmembrane region" description="Helical" evidence="3">
    <location>
        <begin position="20"/>
        <end position="39"/>
    </location>
</feature>
<accession>A0A0A8L1D2</accession>
<dbReference type="InterPro" id="IPR011431">
    <property type="entry name" value="Trafficking_Pga2"/>
</dbReference>
<dbReference type="PIRSF" id="PIRSF022909">
    <property type="entry name" value="UCP022909"/>
    <property type="match status" value="1"/>
</dbReference>
<feature type="region of interest" description="Disordered" evidence="2">
    <location>
        <begin position="109"/>
        <end position="130"/>
    </location>
</feature>
<keyword evidence="5" id="KW-1185">Reference proteome</keyword>
<keyword evidence="3" id="KW-0472">Membrane</keyword>
<protein>
    <submittedName>
        <fullName evidence="4">WGS project CCBQ000000000 data, contig 00107</fullName>
    </submittedName>
</protein>
<dbReference type="Pfam" id="PF07543">
    <property type="entry name" value="PGA2"/>
    <property type="match status" value="1"/>
</dbReference>
<dbReference type="GO" id="GO:0015031">
    <property type="term" value="P:protein transport"/>
    <property type="evidence" value="ECO:0007669"/>
    <property type="project" value="TreeGrafter"/>
</dbReference>
<feature type="compositionally biased region" description="Polar residues" evidence="2">
    <location>
        <begin position="73"/>
        <end position="84"/>
    </location>
</feature>
<proteinExistence type="predicted"/>
<evidence type="ECO:0000256" key="2">
    <source>
        <dbReference type="SAM" id="MobiDB-lite"/>
    </source>
</evidence>
<feature type="region of interest" description="Disordered" evidence="2">
    <location>
        <begin position="67"/>
        <end position="92"/>
    </location>
</feature>
<dbReference type="PANTHER" id="PTHR28199">
    <property type="entry name" value="PROCESSING OF GAS1 AND ALP PROTEIN 2"/>
    <property type="match status" value="1"/>
</dbReference>
<evidence type="ECO:0000313" key="4">
    <source>
        <dbReference type="EMBL" id="CDO92019.1"/>
    </source>
</evidence>
<keyword evidence="3" id="KW-0812">Transmembrane</keyword>
<evidence type="ECO:0000313" key="5">
    <source>
        <dbReference type="Proteomes" id="UP000031516"/>
    </source>
</evidence>
<keyword evidence="1" id="KW-0175">Coiled coil</keyword>
<reference evidence="4 5" key="1">
    <citation type="submission" date="2014-03" db="EMBL/GenBank/DDBJ databases">
        <title>The genome of Kluyveromyces dobzhanskii.</title>
        <authorList>
            <person name="Nystedt B."/>
            <person name="Astrom S."/>
        </authorList>
    </citation>
    <scope>NUCLEOTIDE SEQUENCE [LARGE SCALE GENOMIC DNA]</scope>
    <source>
        <strain evidence="4 5">CBS 2104</strain>
    </source>
</reference>
<sequence>MEVLQNIKTNLYQTFDIDLLHAIRLIVIVGGYFIVRQIAQRELAKRQLKNQLADDNAEAIAANAANAEDANLVDTNETPASSASFGWGNKTRQRVKKQEQMLEAELQRIQENEAHLDPEDDKDIEELLFD</sequence>
<dbReference type="PANTHER" id="PTHR28199:SF1">
    <property type="entry name" value="PROCESSING OF GAS1 AND ALP PROTEIN 2"/>
    <property type="match status" value="1"/>
</dbReference>
<dbReference type="AlphaFoldDB" id="A0A0A8L1D2"/>
<evidence type="ECO:0000256" key="1">
    <source>
        <dbReference type="SAM" id="Coils"/>
    </source>
</evidence>
<organism evidence="4 5">
    <name type="scientific">Kluyveromyces dobzhanskii CBS 2104</name>
    <dbReference type="NCBI Taxonomy" id="1427455"/>
    <lineage>
        <taxon>Eukaryota</taxon>
        <taxon>Fungi</taxon>
        <taxon>Dikarya</taxon>
        <taxon>Ascomycota</taxon>
        <taxon>Saccharomycotina</taxon>
        <taxon>Saccharomycetes</taxon>
        <taxon>Saccharomycetales</taxon>
        <taxon>Saccharomycetaceae</taxon>
        <taxon>Kluyveromyces</taxon>
    </lineage>
</organism>
<gene>
    <name evidence="4" type="ORF">KLDO_g348</name>
</gene>